<dbReference type="PROSITE" id="PS00061">
    <property type="entry name" value="ADH_SHORT"/>
    <property type="match status" value="1"/>
</dbReference>
<dbReference type="EMBL" id="BAAAHE010000007">
    <property type="protein sequence ID" value="GAA0608113.1"/>
    <property type="molecule type" value="Genomic_DNA"/>
</dbReference>
<dbReference type="PANTHER" id="PTHR42901:SF1">
    <property type="entry name" value="ALCOHOL DEHYDROGENASE"/>
    <property type="match status" value="1"/>
</dbReference>
<dbReference type="CDD" id="cd05233">
    <property type="entry name" value="SDR_c"/>
    <property type="match status" value="1"/>
</dbReference>
<dbReference type="SUPFAM" id="SSF51735">
    <property type="entry name" value="NAD(P)-binding Rossmann-fold domains"/>
    <property type="match status" value="1"/>
</dbReference>
<name>A0ABN1GBQ7_9ACTN</name>
<keyword evidence="2" id="KW-0560">Oxidoreductase</keyword>
<sequence>MTRSTALVTGAGAGTGREYVKLLLAEGATVVAVSLLKTELDDLAEEMAAGDRLVIHQADLSEPDAAERLVEWCDEQSIVVDTLINNAGFAVYGMPTEVDLDRVETMIGLNVVTCLKLSVLFARRMRERGRGRILVMGSTAGMAPTPRLGAYCATKAFTNTFAWSLGAELRGTGVTMTVVTPGGFRSKFADTAGVSGPALLTKVYEREKLDAASVARKAFAAMRAGKPTVTVGSSGQVAKFLSRIVPPTTMARLLRSM</sequence>
<gene>
    <name evidence="4" type="ORF">GCM10009547_07580</name>
</gene>
<dbReference type="InterPro" id="IPR057326">
    <property type="entry name" value="KR_dom"/>
</dbReference>
<dbReference type="InterPro" id="IPR020904">
    <property type="entry name" value="Sc_DH/Rdtase_CS"/>
</dbReference>
<dbReference type="InterPro" id="IPR002347">
    <property type="entry name" value="SDR_fam"/>
</dbReference>
<dbReference type="Pfam" id="PF00106">
    <property type="entry name" value="adh_short"/>
    <property type="match status" value="1"/>
</dbReference>
<keyword evidence="5" id="KW-1185">Reference proteome</keyword>
<feature type="domain" description="Ketoreductase" evidence="3">
    <location>
        <begin position="4"/>
        <end position="187"/>
    </location>
</feature>
<dbReference type="RefSeq" id="WP_344601765.1">
    <property type="nucleotide sequence ID" value="NZ_BAAAHE010000007.1"/>
</dbReference>
<dbReference type="InterPro" id="IPR036291">
    <property type="entry name" value="NAD(P)-bd_dom_sf"/>
</dbReference>
<evidence type="ECO:0000313" key="5">
    <source>
        <dbReference type="Proteomes" id="UP001500957"/>
    </source>
</evidence>
<evidence type="ECO:0000256" key="1">
    <source>
        <dbReference type="ARBA" id="ARBA00006484"/>
    </source>
</evidence>
<dbReference type="Gene3D" id="3.40.50.720">
    <property type="entry name" value="NAD(P)-binding Rossmann-like Domain"/>
    <property type="match status" value="1"/>
</dbReference>
<comment type="caution">
    <text evidence="4">The sequence shown here is derived from an EMBL/GenBank/DDBJ whole genome shotgun (WGS) entry which is preliminary data.</text>
</comment>
<proteinExistence type="inferred from homology"/>
<protein>
    <submittedName>
        <fullName evidence="4">SDR family oxidoreductase</fullName>
    </submittedName>
</protein>
<dbReference type="Proteomes" id="UP001500957">
    <property type="component" value="Unassembled WGS sequence"/>
</dbReference>
<evidence type="ECO:0000256" key="2">
    <source>
        <dbReference type="ARBA" id="ARBA00023002"/>
    </source>
</evidence>
<dbReference type="PRINTS" id="PR00081">
    <property type="entry name" value="GDHRDH"/>
</dbReference>
<dbReference type="PANTHER" id="PTHR42901">
    <property type="entry name" value="ALCOHOL DEHYDROGENASE"/>
    <property type="match status" value="1"/>
</dbReference>
<dbReference type="SMART" id="SM00822">
    <property type="entry name" value="PKS_KR"/>
    <property type="match status" value="1"/>
</dbReference>
<reference evidence="4 5" key="1">
    <citation type="journal article" date="2019" name="Int. J. Syst. Evol. Microbiol.">
        <title>The Global Catalogue of Microorganisms (GCM) 10K type strain sequencing project: providing services to taxonomists for standard genome sequencing and annotation.</title>
        <authorList>
            <consortium name="The Broad Institute Genomics Platform"/>
            <consortium name="The Broad Institute Genome Sequencing Center for Infectious Disease"/>
            <person name="Wu L."/>
            <person name="Ma J."/>
        </authorList>
    </citation>
    <scope>NUCLEOTIDE SEQUENCE [LARGE SCALE GENOMIC DNA]</scope>
    <source>
        <strain evidence="4 5">JCM 10671</strain>
    </source>
</reference>
<evidence type="ECO:0000259" key="3">
    <source>
        <dbReference type="SMART" id="SM00822"/>
    </source>
</evidence>
<accession>A0ABN1GBQ7</accession>
<organism evidence="4 5">
    <name type="scientific">Sporichthya brevicatena</name>
    <dbReference type="NCBI Taxonomy" id="171442"/>
    <lineage>
        <taxon>Bacteria</taxon>
        <taxon>Bacillati</taxon>
        <taxon>Actinomycetota</taxon>
        <taxon>Actinomycetes</taxon>
        <taxon>Sporichthyales</taxon>
        <taxon>Sporichthyaceae</taxon>
        <taxon>Sporichthya</taxon>
    </lineage>
</organism>
<comment type="similarity">
    <text evidence="1">Belongs to the short-chain dehydrogenases/reductases (SDR) family.</text>
</comment>
<evidence type="ECO:0000313" key="4">
    <source>
        <dbReference type="EMBL" id="GAA0608113.1"/>
    </source>
</evidence>